<evidence type="ECO:0000313" key="4">
    <source>
        <dbReference type="Proteomes" id="UP000198929"/>
    </source>
</evidence>
<gene>
    <name evidence="3" type="ORF">SAMN05661109_00706</name>
</gene>
<feature type="region of interest" description="Disordered" evidence="1">
    <location>
        <begin position="249"/>
        <end position="300"/>
    </location>
</feature>
<accession>A0A1H9QYI6</accession>
<name>A0A1H9QYI6_9CORY</name>
<dbReference type="EMBL" id="FOGQ01000002">
    <property type="protein sequence ID" value="SER65315.1"/>
    <property type="molecule type" value="Genomic_DNA"/>
</dbReference>
<protein>
    <recommendedName>
        <fullName evidence="5">Anti-sigma-D factor RsdA to sigma factor binding region</fullName>
    </recommendedName>
</protein>
<dbReference type="RefSeq" id="WP_177178086.1">
    <property type="nucleotide sequence ID" value="NZ_CP047199.1"/>
</dbReference>
<evidence type="ECO:0000313" key="3">
    <source>
        <dbReference type="EMBL" id="SER65315.1"/>
    </source>
</evidence>
<dbReference type="Proteomes" id="UP000198929">
    <property type="component" value="Unassembled WGS sequence"/>
</dbReference>
<feature type="region of interest" description="Disordered" evidence="1">
    <location>
        <begin position="168"/>
        <end position="236"/>
    </location>
</feature>
<keyword evidence="2" id="KW-0812">Transmembrane</keyword>
<evidence type="ECO:0000256" key="1">
    <source>
        <dbReference type="SAM" id="MobiDB-lite"/>
    </source>
</evidence>
<keyword evidence="4" id="KW-1185">Reference proteome</keyword>
<dbReference type="AlphaFoldDB" id="A0A1H9QYI6"/>
<evidence type="ECO:0000256" key="2">
    <source>
        <dbReference type="SAM" id="Phobius"/>
    </source>
</evidence>
<feature type="transmembrane region" description="Helical" evidence="2">
    <location>
        <begin position="88"/>
        <end position="110"/>
    </location>
</feature>
<evidence type="ECO:0008006" key="5">
    <source>
        <dbReference type="Google" id="ProtNLM"/>
    </source>
</evidence>
<keyword evidence="2" id="KW-1133">Transmembrane helix</keyword>
<organism evidence="3 4">
    <name type="scientific">Corynebacterium cystitidis DSM 20524</name>
    <dbReference type="NCBI Taxonomy" id="1121357"/>
    <lineage>
        <taxon>Bacteria</taxon>
        <taxon>Bacillati</taxon>
        <taxon>Actinomycetota</taxon>
        <taxon>Actinomycetes</taxon>
        <taxon>Mycobacteriales</taxon>
        <taxon>Corynebacteriaceae</taxon>
        <taxon>Corynebacterium</taxon>
    </lineage>
</organism>
<keyword evidence="2" id="KW-0472">Membrane</keyword>
<reference evidence="4" key="1">
    <citation type="submission" date="2016-10" db="EMBL/GenBank/DDBJ databases">
        <authorList>
            <person name="Varghese N."/>
            <person name="Submissions S."/>
        </authorList>
    </citation>
    <scope>NUCLEOTIDE SEQUENCE [LARGE SCALE GENOMIC DNA]</scope>
    <source>
        <strain evidence="4">DSM 20524</strain>
    </source>
</reference>
<proteinExistence type="predicted"/>
<sequence length="300" mass="30646">MARHKGDKQPVDITAKLQPLVDDDAFLTSLSEGVDPSDGTDDLAALLLELREDVERQMPPAPVVEGADEESAVISLGKRRSRRSANQWIAGLVGAAAATVVVAGSGAALYNATPGSPLWNVSTAVFGDRTAVVELASTLEDMQVAADNGDIESTRELLGQARLIVSGIKDPADTKPSDTSPSPRPTVTVTQTETVEVPADEPEVPAAEPVATATVTSVAPETADGDTANSAPNTVTETRVATVTVTAPARQNPLPAEQGQGQGQGQGTGTAPAEPEVPAPAPGVSVAHEGTANLQGPQGY</sequence>
<feature type="compositionally biased region" description="Low complexity" evidence="1">
    <location>
        <begin position="177"/>
        <end position="197"/>
    </location>
</feature>
<dbReference type="STRING" id="1121357.SAMN05661109_00706"/>
<feature type="compositionally biased region" description="Low complexity" evidence="1">
    <location>
        <begin position="204"/>
        <end position="222"/>
    </location>
</feature>